<dbReference type="Proteomes" id="UP000186817">
    <property type="component" value="Unassembled WGS sequence"/>
</dbReference>
<feature type="repeat" description="ANK" evidence="3">
    <location>
        <begin position="283"/>
        <end position="315"/>
    </location>
</feature>
<name>A0A1Q9BWZ2_SYMMI</name>
<keyword evidence="1" id="KW-0677">Repeat</keyword>
<dbReference type="Pfam" id="PF00023">
    <property type="entry name" value="Ank"/>
    <property type="match status" value="1"/>
</dbReference>
<dbReference type="PANTHER" id="PTHR24180:SF45">
    <property type="entry name" value="POLY [ADP-RIBOSE] POLYMERASE TANKYRASE"/>
    <property type="match status" value="1"/>
</dbReference>
<dbReference type="PROSITE" id="PS50222">
    <property type="entry name" value="EF_HAND_2"/>
    <property type="match status" value="1"/>
</dbReference>
<gene>
    <name evidence="6" type="primary">ANKRD50</name>
    <name evidence="6" type="ORF">AK812_SmicGene45148</name>
</gene>
<evidence type="ECO:0000313" key="7">
    <source>
        <dbReference type="Proteomes" id="UP000186817"/>
    </source>
</evidence>
<dbReference type="InterPro" id="IPR002048">
    <property type="entry name" value="EF_hand_dom"/>
</dbReference>
<dbReference type="SMART" id="SM00248">
    <property type="entry name" value="ANK"/>
    <property type="match status" value="4"/>
</dbReference>
<organism evidence="6 7">
    <name type="scientific">Symbiodinium microadriaticum</name>
    <name type="common">Dinoflagellate</name>
    <name type="synonym">Zooxanthella microadriatica</name>
    <dbReference type="NCBI Taxonomy" id="2951"/>
    <lineage>
        <taxon>Eukaryota</taxon>
        <taxon>Sar</taxon>
        <taxon>Alveolata</taxon>
        <taxon>Dinophyceae</taxon>
        <taxon>Suessiales</taxon>
        <taxon>Symbiodiniaceae</taxon>
        <taxon>Symbiodinium</taxon>
    </lineage>
</organism>
<dbReference type="PROSITE" id="PS00018">
    <property type="entry name" value="EF_HAND_1"/>
    <property type="match status" value="1"/>
</dbReference>
<accession>A0A1Q9BWZ2</accession>
<dbReference type="PROSITE" id="PS50088">
    <property type="entry name" value="ANK_REPEAT"/>
    <property type="match status" value="3"/>
</dbReference>
<dbReference type="PRINTS" id="PR01415">
    <property type="entry name" value="ANKYRIN"/>
</dbReference>
<evidence type="ECO:0000256" key="1">
    <source>
        <dbReference type="ARBA" id="ARBA00022737"/>
    </source>
</evidence>
<dbReference type="Gene3D" id="1.10.238.10">
    <property type="entry name" value="EF-hand"/>
    <property type="match status" value="1"/>
</dbReference>
<evidence type="ECO:0000313" key="6">
    <source>
        <dbReference type="EMBL" id="OLP75110.1"/>
    </source>
</evidence>
<dbReference type="OrthoDB" id="194358at2759"/>
<evidence type="ECO:0000256" key="3">
    <source>
        <dbReference type="PROSITE-ProRule" id="PRU00023"/>
    </source>
</evidence>
<evidence type="ECO:0000259" key="5">
    <source>
        <dbReference type="PROSITE" id="PS50222"/>
    </source>
</evidence>
<evidence type="ECO:0000256" key="4">
    <source>
        <dbReference type="SAM" id="MobiDB-lite"/>
    </source>
</evidence>
<dbReference type="Pfam" id="PF12796">
    <property type="entry name" value="Ank_2"/>
    <property type="match status" value="1"/>
</dbReference>
<dbReference type="AlphaFoldDB" id="A0A1Q9BWZ2"/>
<evidence type="ECO:0000256" key="2">
    <source>
        <dbReference type="ARBA" id="ARBA00023043"/>
    </source>
</evidence>
<keyword evidence="7" id="KW-1185">Reference proteome</keyword>
<protein>
    <submittedName>
        <fullName evidence="6">Ankyrin repeat domain-containing protein 50</fullName>
    </submittedName>
</protein>
<feature type="domain" description="EF-hand" evidence="5">
    <location>
        <begin position="1"/>
        <end position="26"/>
    </location>
</feature>
<dbReference type="InterPro" id="IPR051637">
    <property type="entry name" value="Ank_repeat_dom-contain_49"/>
</dbReference>
<feature type="region of interest" description="Disordered" evidence="4">
    <location>
        <begin position="319"/>
        <end position="353"/>
    </location>
</feature>
<dbReference type="InterPro" id="IPR002110">
    <property type="entry name" value="Ankyrin_rpt"/>
</dbReference>
<dbReference type="EMBL" id="LSRX01002788">
    <property type="protein sequence ID" value="OLP75110.1"/>
    <property type="molecule type" value="Genomic_DNA"/>
</dbReference>
<dbReference type="SUPFAM" id="SSF48403">
    <property type="entry name" value="Ankyrin repeat"/>
    <property type="match status" value="1"/>
</dbReference>
<dbReference type="InterPro" id="IPR036770">
    <property type="entry name" value="Ankyrin_rpt-contain_sf"/>
</dbReference>
<dbReference type="InterPro" id="IPR018247">
    <property type="entry name" value="EF_Hand_1_Ca_BS"/>
</dbReference>
<dbReference type="PROSITE" id="PS50297">
    <property type="entry name" value="ANK_REP_REGION"/>
    <property type="match status" value="2"/>
</dbReference>
<proteinExistence type="predicted"/>
<feature type="repeat" description="ANK" evidence="3">
    <location>
        <begin position="218"/>
        <end position="250"/>
    </location>
</feature>
<dbReference type="PANTHER" id="PTHR24180">
    <property type="entry name" value="CYCLIN-DEPENDENT KINASE INHIBITOR 2C-RELATED"/>
    <property type="match status" value="1"/>
</dbReference>
<dbReference type="Gene3D" id="1.25.40.20">
    <property type="entry name" value="Ankyrin repeat-containing domain"/>
    <property type="match status" value="2"/>
</dbReference>
<reference evidence="6 7" key="1">
    <citation type="submission" date="2016-02" db="EMBL/GenBank/DDBJ databases">
        <title>Genome analysis of coral dinoflagellate symbionts highlights evolutionary adaptations to a symbiotic lifestyle.</title>
        <authorList>
            <person name="Aranda M."/>
            <person name="Li Y."/>
            <person name="Liew Y.J."/>
            <person name="Baumgarten S."/>
            <person name="Simakov O."/>
            <person name="Wilson M."/>
            <person name="Piel J."/>
            <person name="Ashoor H."/>
            <person name="Bougouffa S."/>
            <person name="Bajic V.B."/>
            <person name="Ryu T."/>
            <person name="Ravasi T."/>
            <person name="Bayer T."/>
            <person name="Micklem G."/>
            <person name="Kim H."/>
            <person name="Bhak J."/>
            <person name="Lajeunesse T.C."/>
            <person name="Voolstra C.R."/>
        </authorList>
    </citation>
    <scope>NUCLEOTIDE SEQUENCE [LARGE SCALE GENOMIC DNA]</scope>
    <source>
        <strain evidence="6 7">CCMP2467</strain>
    </source>
</reference>
<sequence length="353" mass="37865">AYFDDDGNGALSADELSIAIQFMSFENPPTKEDIEDIFSRLLPPLAAAELDLETIGMAFLAVSKKEEANSGAANVMVKDLAKMSKEQSNAAIFFRELMQYMQRALEPASSTLMPLGHNAAFTENCSNNIAKNHGLSPPELFQKLDEEKQGTLTGRAGALDDAMIVLPRVEAILNRPQHPDGTDEDGRSPLHHASQRGDVAIVRLLLEAGADKNLADNEGYTALMTASMQGETEVARVLLDVGADANLANNRGSTALMFSVYGGIEISRMLLAAGADKNSANNQGSTALTMASFFGFVEVARLLQDSAADEDLSDHGGDAALRLASAESHRTNVQLPEADDSRIEPPGKRHRSH</sequence>
<comment type="caution">
    <text evidence="6">The sequence shown here is derived from an EMBL/GenBank/DDBJ whole genome shotgun (WGS) entry which is preliminary data.</text>
</comment>
<feature type="repeat" description="ANK" evidence="3">
    <location>
        <begin position="185"/>
        <end position="217"/>
    </location>
</feature>
<feature type="non-terminal residue" evidence="6">
    <location>
        <position position="1"/>
    </location>
</feature>
<dbReference type="GO" id="GO:0005509">
    <property type="term" value="F:calcium ion binding"/>
    <property type="evidence" value="ECO:0007669"/>
    <property type="project" value="InterPro"/>
</dbReference>
<keyword evidence="2 3" id="KW-0040">ANK repeat</keyword>